<name>A0AAE0J526_9PEZI</name>
<evidence type="ECO:0000313" key="1">
    <source>
        <dbReference type="EMBL" id="KAK3336720.1"/>
    </source>
</evidence>
<dbReference type="Proteomes" id="UP001286456">
    <property type="component" value="Unassembled WGS sequence"/>
</dbReference>
<reference evidence="1" key="2">
    <citation type="submission" date="2023-06" db="EMBL/GenBank/DDBJ databases">
        <authorList>
            <consortium name="Lawrence Berkeley National Laboratory"/>
            <person name="Haridas S."/>
            <person name="Hensen N."/>
            <person name="Bonometti L."/>
            <person name="Westerberg I."/>
            <person name="Brannstrom I.O."/>
            <person name="Guillou S."/>
            <person name="Cros-Aarteil S."/>
            <person name="Calhoun S."/>
            <person name="Kuo A."/>
            <person name="Mondo S."/>
            <person name="Pangilinan J."/>
            <person name="Riley R."/>
            <person name="Labutti K."/>
            <person name="Andreopoulos B."/>
            <person name="Lipzen A."/>
            <person name="Chen C."/>
            <person name="Yanf M."/>
            <person name="Daum C."/>
            <person name="Ng V."/>
            <person name="Clum A."/>
            <person name="Steindorff A."/>
            <person name="Ohm R."/>
            <person name="Martin F."/>
            <person name="Silar P."/>
            <person name="Natvig D."/>
            <person name="Lalanne C."/>
            <person name="Gautier V."/>
            <person name="Ament-Velasquez S.L."/>
            <person name="Kruys A."/>
            <person name="Hutchinson M.I."/>
            <person name="Powell A.J."/>
            <person name="Barry K."/>
            <person name="Miller A.N."/>
            <person name="Grigoriev I.V."/>
            <person name="Debuchy R."/>
            <person name="Gladieux P."/>
            <person name="Thoren M.H."/>
            <person name="Johannesson H."/>
        </authorList>
    </citation>
    <scope>NUCLEOTIDE SEQUENCE</scope>
    <source>
        <strain evidence="1">SMH4131-1</strain>
    </source>
</reference>
<organism evidence="1 2">
    <name type="scientific">Cercophora scortea</name>
    <dbReference type="NCBI Taxonomy" id="314031"/>
    <lineage>
        <taxon>Eukaryota</taxon>
        <taxon>Fungi</taxon>
        <taxon>Dikarya</taxon>
        <taxon>Ascomycota</taxon>
        <taxon>Pezizomycotina</taxon>
        <taxon>Sordariomycetes</taxon>
        <taxon>Sordariomycetidae</taxon>
        <taxon>Sordariales</taxon>
        <taxon>Lasiosphaeriaceae</taxon>
        <taxon>Cercophora</taxon>
    </lineage>
</organism>
<protein>
    <submittedName>
        <fullName evidence="1">Uncharacterized protein</fullName>
    </submittedName>
</protein>
<reference evidence="1" key="1">
    <citation type="journal article" date="2023" name="Mol. Phylogenet. Evol.">
        <title>Genome-scale phylogeny and comparative genomics of the fungal order Sordariales.</title>
        <authorList>
            <person name="Hensen N."/>
            <person name="Bonometti L."/>
            <person name="Westerberg I."/>
            <person name="Brannstrom I.O."/>
            <person name="Guillou S."/>
            <person name="Cros-Aarteil S."/>
            <person name="Calhoun S."/>
            <person name="Haridas S."/>
            <person name="Kuo A."/>
            <person name="Mondo S."/>
            <person name="Pangilinan J."/>
            <person name="Riley R."/>
            <person name="LaButti K."/>
            <person name="Andreopoulos B."/>
            <person name="Lipzen A."/>
            <person name="Chen C."/>
            <person name="Yan M."/>
            <person name="Daum C."/>
            <person name="Ng V."/>
            <person name="Clum A."/>
            <person name="Steindorff A."/>
            <person name="Ohm R.A."/>
            <person name="Martin F."/>
            <person name="Silar P."/>
            <person name="Natvig D.O."/>
            <person name="Lalanne C."/>
            <person name="Gautier V."/>
            <person name="Ament-Velasquez S.L."/>
            <person name="Kruys A."/>
            <person name="Hutchinson M.I."/>
            <person name="Powell A.J."/>
            <person name="Barry K."/>
            <person name="Miller A.N."/>
            <person name="Grigoriev I.V."/>
            <person name="Debuchy R."/>
            <person name="Gladieux P."/>
            <person name="Hiltunen Thoren M."/>
            <person name="Johannesson H."/>
        </authorList>
    </citation>
    <scope>NUCLEOTIDE SEQUENCE</scope>
    <source>
        <strain evidence="1">SMH4131-1</strain>
    </source>
</reference>
<proteinExistence type="predicted"/>
<evidence type="ECO:0000313" key="2">
    <source>
        <dbReference type="Proteomes" id="UP001286456"/>
    </source>
</evidence>
<comment type="caution">
    <text evidence="1">The sequence shown here is derived from an EMBL/GenBank/DDBJ whole genome shotgun (WGS) entry which is preliminary data.</text>
</comment>
<dbReference type="AlphaFoldDB" id="A0AAE0J526"/>
<accession>A0AAE0J526</accession>
<keyword evidence="2" id="KW-1185">Reference proteome</keyword>
<sequence length="74" mass="7691">MSTVPVCQLCVLAGRLRFLSGSVRALEWNLGSDPIVPTSSDPPQLTSVAPVPACLLDTVPPKTTPKDSKDACAA</sequence>
<gene>
    <name evidence="1" type="ORF">B0T19DRAFT_410356</name>
</gene>
<dbReference type="EMBL" id="JAUEPO010000001">
    <property type="protein sequence ID" value="KAK3336720.1"/>
    <property type="molecule type" value="Genomic_DNA"/>
</dbReference>